<keyword evidence="11" id="KW-0560">Oxidoreductase</keyword>
<evidence type="ECO:0000256" key="4">
    <source>
        <dbReference type="ARBA" id="ARBA00022691"/>
    </source>
</evidence>
<evidence type="ECO:0000313" key="11">
    <source>
        <dbReference type="EMBL" id="OPJ55600.1"/>
    </source>
</evidence>
<comment type="subcellular location">
    <subcellularLocation>
        <location evidence="9">Cytoplasm</location>
    </subcellularLocation>
</comment>
<dbReference type="SFLD" id="SFLDS00029">
    <property type="entry name" value="Radical_SAM"/>
    <property type="match status" value="1"/>
</dbReference>
<organism evidence="11 12">
    <name type="scientific">Alkalithermobacter paradoxus</name>
    <dbReference type="NCBI Taxonomy" id="29349"/>
    <lineage>
        <taxon>Bacteria</taxon>
        <taxon>Bacillati</taxon>
        <taxon>Bacillota</taxon>
        <taxon>Clostridia</taxon>
        <taxon>Peptostreptococcales</taxon>
        <taxon>Tepidibacteraceae</taxon>
        <taxon>Alkalithermobacter</taxon>
    </lineage>
</organism>
<comment type="function">
    <text evidence="9">Probably acts as a heme chaperone, transferring heme to an unknown acceptor. Binds one molecule of heme per monomer, possibly covalently. Binds 1 [4Fe-4S] cluster. The cluster is coordinated with 3 cysteines and an exchangeable S-adenosyl-L-methionine.</text>
</comment>
<dbReference type="SFLD" id="SFLDF00562">
    <property type="entry name" value="HemN-like__clustered_with_heat"/>
    <property type="match status" value="1"/>
</dbReference>
<dbReference type="STRING" id="29349.CLOTH_13590"/>
<dbReference type="Proteomes" id="UP000190140">
    <property type="component" value="Unassembled WGS sequence"/>
</dbReference>
<dbReference type="InterPro" id="IPR004559">
    <property type="entry name" value="HemW-like"/>
</dbReference>
<proteinExistence type="inferred from homology"/>
<gene>
    <name evidence="11" type="primary">hemN_2</name>
    <name evidence="11" type="ORF">CLOTH_13590</name>
</gene>
<evidence type="ECO:0000313" key="12">
    <source>
        <dbReference type="Proteomes" id="UP000190140"/>
    </source>
</evidence>
<comment type="similarity">
    <text evidence="1">Belongs to the anaerobic coproporphyrinogen-III oxidase family. HemW subfamily.</text>
</comment>
<dbReference type="InterPro" id="IPR013785">
    <property type="entry name" value="Aldolase_TIM"/>
</dbReference>
<comment type="caution">
    <text evidence="11">The sequence shown here is derived from an EMBL/GenBank/DDBJ whole genome shotgun (WGS) entry which is preliminary data.</text>
</comment>
<dbReference type="GO" id="GO:0004109">
    <property type="term" value="F:coproporphyrinogen oxidase activity"/>
    <property type="evidence" value="ECO:0007669"/>
    <property type="project" value="InterPro"/>
</dbReference>
<dbReference type="PROSITE" id="PS51918">
    <property type="entry name" value="RADICAL_SAM"/>
    <property type="match status" value="1"/>
</dbReference>
<dbReference type="SFLD" id="SFLDG01082">
    <property type="entry name" value="B12-binding_domain_containing"/>
    <property type="match status" value="1"/>
</dbReference>
<dbReference type="InterPro" id="IPR058240">
    <property type="entry name" value="rSAM_sf"/>
</dbReference>
<dbReference type="NCBIfam" id="TIGR00539">
    <property type="entry name" value="hemN_rel"/>
    <property type="match status" value="1"/>
</dbReference>
<dbReference type="OrthoDB" id="9808022at2"/>
<keyword evidence="9" id="KW-0004">4Fe-4S</keyword>
<dbReference type="Pfam" id="PF04055">
    <property type="entry name" value="Radical_SAM"/>
    <property type="match status" value="1"/>
</dbReference>
<dbReference type="GO" id="GO:0046872">
    <property type="term" value="F:metal ion binding"/>
    <property type="evidence" value="ECO:0007669"/>
    <property type="project" value="UniProtKB-UniRule"/>
</dbReference>
<dbReference type="SFLD" id="SFLDF00288">
    <property type="entry name" value="HemN-like__clustered_with_nucl"/>
    <property type="match status" value="1"/>
</dbReference>
<feature type="domain" description="Radical SAM core" evidence="10">
    <location>
        <begin position="1"/>
        <end position="233"/>
    </location>
</feature>
<evidence type="ECO:0000256" key="5">
    <source>
        <dbReference type="ARBA" id="ARBA00022723"/>
    </source>
</evidence>
<keyword evidence="12" id="KW-1185">Reference proteome</keyword>
<sequence length="378" mass="44709">MEIGLYIHIPFCIKKCNYCDFSSYKLDNESKNKFIDGLIKEMKMYSDMYKDREFLTVFIGGGTPTILDTKELKYILDNINKHFKINKDAEITIESNPGTLEKEKLKELYELGVNRLSIGVQAYQTKHLNTLGRIHTFKEFEESFKSALEVGFRNINVDLMFSLPNQTMKEWKETLQKVVDLNPTHISTYSLIIEEGTKFYDMYKSGEIVDIDQNLDRQMYYYAREYLSKNGYNQYEISNFSKKGYECRHNIIYWKCKEYLGLGPSAHSYINKIRFSNYSTIDTYLEILNNKNLPIDDRNELTFKDRLEEKIFMGLRMNEGIDVYEINEEFNIDIKNLYKETINKLVNDGYLKCNNNRVHLTNKGIDFSNKVFIEFLQD</sequence>
<keyword evidence="7 9" id="KW-0411">Iron-sulfur</keyword>
<protein>
    <recommendedName>
        <fullName evidence="2 9">Heme chaperone HemW</fullName>
    </recommendedName>
</protein>
<accession>A0A1V4I6U5</accession>
<name>A0A1V4I6U5_9FIRM</name>
<reference evidence="11 12" key="1">
    <citation type="submission" date="2017-03" db="EMBL/GenBank/DDBJ databases">
        <title>Genome sequence of Clostridium thermoalcaliphilum DSM 7309.</title>
        <authorList>
            <person name="Poehlein A."/>
            <person name="Daniel R."/>
        </authorList>
    </citation>
    <scope>NUCLEOTIDE SEQUENCE [LARGE SCALE GENOMIC DNA]</scope>
    <source>
        <strain evidence="11 12">DSM 7309</strain>
    </source>
</reference>
<dbReference type="SMART" id="SM00729">
    <property type="entry name" value="Elp3"/>
    <property type="match status" value="1"/>
</dbReference>
<dbReference type="InterPro" id="IPR007197">
    <property type="entry name" value="rSAM"/>
</dbReference>
<dbReference type="InterPro" id="IPR034505">
    <property type="entry name" value="Coproporphyrinogen-III_oxidase"/>
</dbReference>
<keyword evidence="3 9" id="KW-0349">Heme</keyword>
<keyword evidence="9" id="KW-0963">Cytoplasm</keyword>
<evidence type="ECO:0000256" key="3">
    <source>
        <dbReference type="ARBA" id="ARBA00022617"/>
    </source>
</evidence>
<keyword evidence="8 9" id="KW-0143">Chaperone</keyword>
<evidence type="ECO:0000256" key="6">
    <source>
        <dbReference type="ARBA" id="ARBA00023004"/>
    </source>
</evidence>
<dbReference type="Pfam" id="PF06969">
    <property type="entry name" value="HemN_C"/>
    <property type="match status" value="1"/>
</dbReference>
<dbReference type="InterPro" id="IPR010723">
    <property type="entry name" value="HemN_C"/>
</dbReference>
<evidence type="ECO:0000256" key="2">
    <source>
        <dbReference type="ARBA" id="ARBA00017228"/>
    </source>
</evidence>
<dbReference type="InterPro" id="IPR006638">
    <property type="entry name" value="Elp3/MiaA/NifB-like_rSAM"/>
</dbReference>
<keyword evidence="4 9" id="KW-0949">S-adenosyl-L-methionine</keyword>
<keyword evidence="6 9" id="KW-0408">Iron</keyword>
<evidence type="ECO:0000256" key="8">
    <source>
        <dbReference type="ARBA" id="ARBA00023186"/>
    </source>
</evidence>
<dbReference type="EMBL" id="MZGW01000004">
    <property type="protein sequence ID" value="OPJ55600.1"/>
    <property type="molecule type" value="Genomic_DNA"/>
</dbReference>
<dbReference type="PANTHER" id="PTHR13932">
    <property type="entry name" value="COPROPORPHYRINIGEN III OXIDASE"/>
    <property type="match status" value="1"/>
</dbReference>
<dbReference type="RefSeq" id="WP_079412374.1">
    <property type="nucleotide sequence ID" value="NZ_MZGW01000004.1"/>
</dbReference>
<dbReference type="PANTHER" id="PTHR13932:SF5">
    <property type="entry name" value="RADICAL S-ADENOSYL METHIONINE DOMAIN-CONTAINING PROTEIN 1, MITOCHONDRIAL"/>
    <property type="match status" value="1"/>
</dbReference>
<keyword evidence="5 9" id="KW-0479">Metal-binding</keyword>
<dbReference type="GO" id="GO:0051539">
    <property type="term" value="F:4 iron, 4 sulfur cluster binding"/>
    <property type="evidence" value="ECO:0007669"/>
    <property type="project" value="UniProtKB-UniRule"/>
</dbReference>
<dbReference type="AlphaFoldDB" id="A0A1V4I6U5"/>
<dbReference type="SFLD" id="SFLDG01065">
    <property type="entry name" value="anaerobic_coproporphyrinogen-I"/>
    <property type="match status" value="1"/>
</dbReference>
<dbReference type="GO" id="GO:0006779">
    <property type="term" value="P:porphyrin-containing compound biosynthetic process"/>
    <property type="evidence" value="ECO:0007669"/>
    <property type="project" value="InterPro"/>
</dbReference>
<dbReference type="GO" id="GO:0005737">
    <property type="term" value="C:cytoplasm"/>
    <property type="evidence" value="ECO:0007669"/>
    <property type="project" value="UniProtKB-SubCell"/>
</dbReference>
<evidence type="ECO:0000256" key="7">
    <source>
        <dbReference type="ARBA" id="ARBA00023014"/>
    </source>
</evidence>
<evidence type="ECO:0000256" key="1">
    <source>
        <dbReference type="ARBA" id="ARBA00006100"/>
    </source>
</evidence>
<dbReference type="SUPFAM" id="SSF102114">
    <property type="entry name" value="Radical SAM enzymes"/>
    <property type="match status" value="1"/>
</dbReference>
<dbReference type="Gene3D" id="3.20.20.70">
    <property type="entry name" value="Aldolase class I"/>
    <property type="match status" value="1"/>
</dbReference>
<evidence type="ECO:0000256" key="9">
    <source>
        <dbReference type="RuleBase" id="RU364116"/>
    </source>
</evidence>
<dbReference type="CDD" id="cd01335">
    <property type="entry name" value="Radical_SAM"/>
    <property type="match status" value="1"/>
</dbReference>
<evidence type="ECO:0000259" key="10">
    <source>
        <dbReference type="PROSITE" id="PS51918"/>
    </source>
</evidence>